<dbReference type="HOGENOM" id="CLU_336506_0_0_1"/>
<dbReference type="STRING" id="655863.F0XK10"/>
<keyword evidence="3" id="KW-1185">Reference proteome</keyword>
<name>F0XK10_GROCL</name>
<dbReference type="InterPro" id="IPR053181">
    <property type="entry name" value="EcdB-like_regulator"/>
</dbReference>
<evidence type="ECO:0000256" key="1">
    <source>
        <dbReference type="SAM" id="MobiDB-lite"/>
    </source>
</evidence>
<dbReference type="EMBL" id="GL629787">
    <property type="protein sequence ID" value="EFX01849.1"/>
    <property type="molecule type" value="Genomic_DNA"/>
</dbReference>
<sequence length="847" mass="92546">MIANMPLRQKPRDDHVKSAHAGFKPCTPHEAMLRASTTFLDWPCSASSPTFTAGSMQPQHADAGVSLHNMSHSNRTYTYDYGSQIPVQTFTERHPASILPYGRGSPAIMFLKKAPFVSCVRQLLAAALIYDSSDGEELTIDNEERHEPAWQQAYLRIGGIRYAQALSIRPLQYMSMAESAFTHTAWAHAPDEFLLSNYVQTFSAHIQSICPIIAIGNLEGVVSEFLRHSNTLEHQERQRASDLLHVQVEYAIEMLVFALGSVCWAKCGGPIIEPGPEFYARAKGILELFADENRVKTAVGSFENLNNNGEYNFERYSAYTNETTIDLARAHLLAALFCGQLAWVFEAAQHVRDASSAIMYLIHQPSSGSFSDMAQDTRGPSLVEYAFHPHTLSHEERQLVLLYWICVFLEFEINAEVCTQPSPLLHYQSTIPPPIFDESPIETAMRNDEDTAMTDADPSRSINSGIAGRDMKQERDVRTNFEAQVCLRSHLNRIYVETFCGQTEARSAVEELQLQFQGLSISQPQPSSVWKSTLTARARAGYWEGVAWGFLPVLEQAYEQADPADLTAGVCSLAEVIRAYHGVAEGRLILPNSFGAAMMYVGQYILPSTARKLIDRQCRYLLLLFAASRAMPTVAEIATDAMLGELIEGTAISLQEMAGPPGVLQSARRVLRVMQQQLQAGAKPAPMIDEADSVAVAVADVPEGQVYVPGLSLFCPPFSFFADSGGALATATTSASFTSLPTPNTASCWSSGTSPIPHTLSSPLGSPNSSLASPLASSVPAVSSYTLGAKGSLGPSPWLPTSAVHPLWQLPGAVQTVSEPSFCFADILAFSYQLGLSHPFDSPGELW</sequence>
<accession>F0XK10</accession>
<dbReference type="PANTHER" id="PTHR47785:SF4">
    <property type="entry name" value="ZN(II)2CYS6 TRANSCRIPTION FACTOR (EUROFUNG)"/>
    <property type="match status" value="1"/>
</dbReference>
<dbReference type="PANTHER" id="PTHR47785">
    <property type="entry name" value="ZN(II)2CYS6 TRANSCRIPTION FACTOR (EUROFUNG)-RELATED-RELATED"/>
    <property type="match status" value="1"/>
</dbReference>
<gene>
    <name evidence="2" type="ORF">CMQ_4920</name>
</gene>
<evidence type="ECO:0000313" key="3">
    <source>
        <dbReference type="Proteomes" id="UP000007796"/>
    </source>
</evidence>
<dbReference type="Proteomes" id="UP000007796">
    <property type="component" value="Unassembled WGS sequence"/>
</dbReference>
<feature type="region of interest" description="Disordered" evidence="1">
    <location>
        <begin position="1"/>
        <end position="21"/>
    </location>
</feature>
<evidence type="ECO:0000313" key="2">
    <source>
        <dbReference type="EMBL" id="EFX01849.1"/>
    </source>
</evidence>
<dbReference type="InParanoid" id="F0XK10"/>
<proteinExistence type="predicted"/>
<dbReference type="eggNOG" id="ENOG502RUGB">
    <property type="taxonomic scope" value="Eukaryota"/>
</dbReference>
<organism evidence="3">
    <name type="scientific">Grosmannia clavigera (strain kw1407 / UAMH 11150)</name>
    <name type="common">Blue stain fungus</name>
    <name type="synonym">Graphiocladiella clavigera</name>
    <dbReference type="NCBI Taxonomy" id="655863"/>
    <lineage>
        <taxon>Eukaryota</taxon>
        <taxon>Fungi</taxon>
        <taxon>Dikarya</taxon>
        <taxon>Ascomycota</taxon>
        <taxon>Pezizomycotina</taxon>
        <taxon>Sordariomycetes</taxon>
        <taxon>Sordariomycetidae</taxon>
        <taxon>Ophiostomatales</taxon>
        <taxon>Ophiostomataceae</taxon>
        <taxon>Leptographium</taxon>
    </lineage>
</organism>
<dbReference type="RefSeq" id="XP_014171331.1">
    <property type="nucleotide sequence ID" value="XM_014315856.1"/>
</dbReference>
<reference evidence="2 3" key="1">
    <citation type="journal article" date="2011" name="Proc. Natl. Acad. Sci. U.S.A.">
        <title>Genome and transcriptome analyses of the mountain pine beetle-fungal symbiont Grosmannia clavigera, a lodgepole pine pathogen.</title>
        <authorList>
            <person name="DiGuistini S."/>
            <person name="Wang Y."/>
            <person name="Liao N.Y."/>
            <person name="Taylor G."/>
            <person name="Tanguay P."/>
            <person name="Feau N."/>
            <person name="Henrissat B."/>
            <person name="Chan S.K."/>
            <person name="Hesse-Orce U."/>
            <person name="Alamouti S.M."/>
            <person name="Tsui C.K.M."/>
            <person name="Docking R.T."/>
            <person name="Levasseur A."/>
            <person name="Haridas S."/>
            <person name="Robertson G."/>
            <person name="Birol I."/>
            <person name="Holt R.A."/>
            <person name="Marra M.A."/>
            <person name="Hamelin R.C."/>
            <person name="Hirst M."/>
            <person name="Jones S.J.M."/>
            <person name="Bohlmann J."/>
            <person name="Breuil C."/>
        </authorList>
    </citation>
    <scope>NUCLEOTIDE SEQUENCE [LARGE SCALE GENOMIC DNA]</scope>
    <source>
        <strain evidence="3">kw1407 / UAMH 11150</strain>
    </source>
</reference>
<protein>
    <submittedName>
        <fullName evidence="2">Uncharacterized protein</fullName>
    </submittedName>
</protein>
<dbReference type="OrthoDB" id="5245393at2759"/>
<dbReference type="GeneID" id="25978185"/>
<dbReference type="AlphaFoldDB" id="F0XK10"/>